<dbReference type="InterPro" id="IPR045865">
    <property type="entry name" value="ACT-like_dom_sf"/>
</dbReference>
<dbReference type="InterPro" id="IPR027795">
    <property type="entry name" value="CASTOR_ACT_dom"/>
</dbReference>
<reference evidence="3 4" key="1">
    <citation type="journal article" date="2018" name="Evol. Lett.">
        <title>Horizontal gene cluster transfer increased hallucinogenic mushroom diversity.</title>
        <authorList>
            <person name="Reynolds H.T."/>
            <person name="Vijayakumar V."/>
            <person name="Gluck-Thaler E."/>
            <person name="Korotkin H.B."/>
            <person name="Matheny P.B."/>
            <person name="Slot J.C."/>
        </authorList>
    </citation>
    <scope>NUCLEOTIDE SEQUENCE [LARGE SCALE GENOMIC DNA]</scope>
    <source>
        <strain evidence="3 4">SRW20</strain>
    </source>
</reference>
<feature type="compositionally biased region" description="Polar residues" evidence="1">
    <location>
        <begin position="332"/>
        <end position="341"/>
    </location>
</feature>
<evidence type="ECO:0000259" key="2">
    <source>
        <dbReference type="Pfam" id="PF13840"/>
    </source>
</evidence>
<dbReference type="OrthoDB" id="58529at2759"/>
<feature type="compositionally biased region" description="Low complexity" evidence="1">
    <location>
        <begin position="174"/>
        <end position="184"/>
    </location>
</feature>
<organism evidence="3 4">
    <name type="scientific">Gymnopilus dilepis</name>
    <dbReference type="NCBI Taxonomy" id="231916"/>
    <lineage>
        <taxon>Eukaryota</taxon>
        <taxon>Fungi</taxon>
        <taxon>Dikarya</taxon>
        <taxon>Basidiomycota</taxon>
        <taxon>Agaricomycotina</taxon>
        <taxon>Agaricomycetes</taxon>
        <taxon>Agaricomycetidae</taxon>
        <taxon>Agaricales</taxon>
        <taxon>Agaricineae</taxon>
        <taxon>Hymenogastraceae</taxon>
        <taxon>Gymnopilus</taxon>
    </lineage>
</organism>
<name>A0A409VJX6_9AGAR</name>
<feature type="region of interest" description="Disordered" evidence="1">
    <location>
        <begin position="69"/>
        <end position="90"/>
    </location>
</feature>
<proteinExistence type="predicted"/>
<dbReference type="PANTHER" id="PTHR31131:SF6">
    <property type="entry name" value="CASTOR ACT DOMAIN-CONTAINING PROTEIN"/>
    <property type="match status" value="1"/>
</dbReference>
<dbReference type="InterPro" id="IPR051719">
    <property type="entry name" value="CASTOR_mTORC1"/>
</dbReference>
<feature type="region of interest" description="Disordered" evidence="1">
    <location>
        <begin position="171"/>
        <end position="193"/>
    </location>
</feature>
<gene>
    <name evidence="3" type="ORF">CVT26_009472</name>
</gene>
<evidence type="ECO:0000256" key="1">
    <source>
        <dbReference type="SAM" id="MobiDB-lite"/>
    </source>
</evidence>
<protein>
    <recommendedName>
        <fullName evidence="2">CASTOR ACT domain-containing protein</fullName>
    </recommendedName>
</protein>
<feature type="domain" description="CASTOR ACT" evidence="2">
    <location>
        <begin position="100"/>
        <end position="159"/>
    </location>
</feature>
<feature type="region of interest" description="Disordered" evidence="1">
    <location>
        <begin position="319"/>
        <end position="341"/>
    </location>
</feature>
<dbReference type="PANTHER" id="PTHR31131">
    <property type="entry name" value="CHROMOSOME 1, WHOLE GENOME SHOTGUN SEQUENCE"/>
    <property type="match status" value="1"/>
</dbReference>
<keyword evidence="4" id="KW-1185">Reference proteome</keyword>
<feature type="compositionally biased region" description="Polar residues" evidence="1">
    <location>
        <begin position="228"/>
        <end position="240"/>
    </location>
</feature>
<dbReference type="Gene3D" id="3.30.2130.10">
    <property type="entry name" value="VC0802-like"/>
    <property type="match status" value="2"/>
</dbReference>
<dbReference type="AlphaFoldDB" id="A0A409VJX6"/>
<dbReference type="GO" id="GO:0046394">
    <property type="term" value="P:carboxylic acid biosynthetic process"/>
    <property type="evidence" value="ECO:0007669"/>
    <property type="project" value="UniProtKB-ARBA"/>
</dbReference>
<dbReference type="Proteomes" id="UP000284706">
    <property type="component" value="Unassembled WGS sequence"/>
</dbReference>
<evidence type="ECO:0000313" key="4">
    <source>
        <dbReference type="Proteomes" id="UP000284706"/>
    </source>
</evidence>
<dbReference type="GO" id="GO:0006520">
    <property type="term" value="P:amino acid metabolic process"/>
    <property type="evidence" value="ECO:0007669"/>
    <property type="project" value="UniProtKB-ARBA"/>
</dbReference>
<dbReference type="SUPFAM" id="SSF55021">
    <property type="entry name" value="ACT-like"/>
    <property type="match status" value="1"/>
</dbReference>
<feature type="region of interest" description="Disordered" evidence="1">
    <location>
        <begin position="210"/>
        <end position="242"/>
    </location>
</feature>
<comment type="caution">
    <text evidence="3">The sequence shown here is derived from an EMBL/GenBank/DDBJ whole genome shotgun (WGS) entry which is preliminary data.</text>
</comment>
<sequence length="536" mass="58693">MQVTISLLPVSLSLLHIPRSRLESLSHPIIRQLLHPKPSFLTITCNEIELSVFAEHHLLEDFESIARKDRHRQRSRSGSASSRKGTSQTVAPYEPVEISYEKWCVLQIDSHSDQMDNSSSRIYDLSAPLAAAGISILYQSSYTSDFIFVKESRLQEAMDLFASAGFHLYRSDSHSPVSPSLSPGSDDRSSIDFNTQTTHGAVLTRNMEAGELPHTSSRPVETEAPAAGQQSPRKSHSPTSGEVRILDPDLACVGLSEELGVDYWGLKLVKLVAFPDLIPSHTSTSTKARNGLDTPYSFQPAVVDLSSASFLYSDASSSSSSSEDDGYFSHSPQNISTASLTSNTSRSYSDLQSLACNSAPLYKSPSKHLVPNLAPLSPITPKAKAPPISVATESSTHTHPTTHPKRDSHLPFFSFTRTPEGSSLTTDVHVLAALFPPHERHMVICSGELDAADMRLAAMDSSDEEDEAADDSSNSLKCLQIDLRRFGLDKHGLVNRFSRVLEENGINHMYSSTFKTANLLVDRKDALRAQSLLRVC</sequence>
<evidence type="ECO:0000313" key="3">
    <source>
        <dbReference type="EMBL" id="PPQ66572.1"/>
    </source>
</evidence>
<dbReference type="EMBL" id="NHYE01005627">
    <property type="protein sequence ID" value="PPQ66572.1"/>
    <property type="molecule type" value="Genomic_DNA"/>
</dbReference>
<dbReference type="Pfam" id="PF13840">
    <property type="entry name" value="ACT_7"/>
    <property type="match status" value="1"/>
</dbReference>
<accession>A0A409VJX6</accession>
<feature type="region of interest" description="Disordered" evidence="1">
    <location>
        <begin position="373"/>
        <end position="410"/>
    </location>
</feature>
<dbReference type="InParanoid" id="A0A409VJX6"/>